<proteinExistence type="predicted"/>
<gene>
    <name evidence="1" type="ORF">DSL92_01375</name>
</gene>
<name>A0A432JKI7_9GAMM</name>
<reference evidence="1" key="1">
    <citation type="submission" date="2018-12" db="EMBL/GenBank/DDBJ databases">
        <authorList>
            <person name="Jadhav K."/>
            <person name="Kushwaha B."/>
            <person name="Jadhav I."/>
        </authorList>
    </citation>
    <scope>NUCLEOTIDE SEQUENCE [LARGE SCALE GENOMIC DNA]</scope>
    <source>
        <strain evidence="1">SBS 10</strain>
    </source>
</reference>
<comment type="caution">
    <text evidence="1">The sequence shown here is derived from an EMBL/GenBank/DDBJ whole genome shotgun (WGS) entry which is preliminary data.</text>
</comment>
<dbReference type="AlphaFoldDB" id="A0A432JKI7"/>
<sequence>MPPTDIAALGLLTLSWSHPGSVNVESLQHLLRDLPREMLRFKGIVVLDDGRVGTPAGSWACDQSRACASGDG</sequence>
<accession>A0A432JKI7</accession>
<dbReference type="EMBL" id="RXHI01000003">
    <property type="protein sequence ID" value="RUA23102.1"/>
    <property type="molecule type" value="Genomic_DNA"/>
</dbReference>
<protein>
    <submittedName>
        <fullName evidence="1">Uncharacterized protein</fullName>
    </submittedName>
</protein>
<evidence type="ECO:0000313" key="1">
    <source>
        <dbReference type="EMBL" id="RUA23102.1"/>
    </source>
</evidence>
<organism evidence="1">
    <name type="scientific">Billgrantia gudaonensis</name>
    <dbReference type="NCBI Taxonomy" id="376427"/>
    <lineage>
        <taxon>Bacteria</taxon>
        <taxon>Pseudomonadati</taxon>
        <taxon>Pseudomonadota</taxon>
        <taxon>Gammaproteobacteria</taxon>
        <taxon>Oceanospirillales</taxon>
        <taxon>Halomonadaceae</taxon>
        <taxon>Billgrantia</taxon>
    </lineage>
</organism>